<sequence>MRNKKIILKTLSLCFASIFLGGMVLSASAAPSTGVLRLSKEEAVTFSRNSNTDLKRLKTGLNTLNRKFKKYKDLSREAAQAKDDFEDYKEAYKKINSDEFKAQKKQLSDTVKGYSEIEDGIKKLKEKLKSIPDNEENAKTIEKIKTKIAEAEAMKAGLDAKLALLGVNIDYMRKKYEELKSKEEEFEAAKAKVISVGLADNDGKPKYLSSKEEYEKFIMPKEIPWYAVQCMIEKTIKKQEAANEMVDVKVKEAYDKLLYAQEGYNLKSQLYKRALDKYEDLVTSCKNGTSSEVERKITKIEIDKIKLDVDNLGRDIENGKVQFKSAIGVSQRRKVELADALNKSIKEPKIYKVYLQSALKDRFEIFEADINLREAKRTKEKLEDYFDDDEYEWMNAEKTIDESEVALSEAKKNIEQNIQNAYLDVIHKRKEIELATQNVKKSNQQLDSANKAYETGMGTISLTLDAELGLNKSQMDYNTAVRNYKLALYKLEKASKIGPNY</sequence>
<comment type="similarity">
    <text evidence="2">Belongs to the outer membrane factor (OMF) (TC 1.B.17) family.</text>
</comment>
<feature type="signal peptide" evidence="9">
    <location>
        <begin position="1"/>
        <end position="29"/>
    </location>
</feature>
<proteinExistence type="inferred from homology"/>
<accession>A0ABT4CVC6</accession>
<keyword evidence="6" id="KW-0472">Membrane</keyword>
<protein>
    <submittedName>
        <fullName evidence="10">TolC family protein</fullName>
    </submittedName>
</protein>
<feature type="chain" id="PRO_5047491072" evidence="9">
    <location>
        <begin position="30"/>
        <end position="501"/>
    </location>
</feature>
<evidence type="ECO:0000256" key="7">
    <source>
        <dbReference type="ARBA" id="ARBA00023237"/>
    </source>
</evidence>
<dbReference type="PANTHER" id="PTHR30026">
    <property type="entry name" value="OUTER MEMBRANE PROTEIN TOLC"/>
    <property type="match status" value="1"/>
</dbReference>
<evidence type="ECO:0000256" key="4">
    <source>
        <dbReference type="ARBA" id="ARBA00022452"/>
    </source>
</evidence>
<gene>
    <name evidence="10" type="ORF">OW763_01055</name>
</gene>
<evidence type="ECO:0000256" key="8">
    <source>
        <dbReference type="SAM" id="Coils"/>
    </source>
</evidence>
<feature type="coiled-coil region" evidence="8">
    <location>
        <begin position="54"/>
        <end position="98"/>
    </location>
</feature>
<keyword evidence="3" id="KW-0813">Transport</keyword>
<dbReference type="EMBL" id="JAPQER010000001">
    <property type="protein sequence ID" value="MCY6482943.1"/>
    <property type="molecule type" value="Genomic_DNA"/>
</dbReference>
<evidence type="ECO:0000313" key="11">
    <source>
        <dbReference type="Proteomes" id="UP001078443"/>
    </source>
</evidence>
<reference evidence="10" key="1">
    <citation type="submission" date="2022-12" db="EMBL/GenBank/DDBJ databases">
        <authorList>
            <person name="Wang J."/>
        </authorList>
    </citation>
    <scope>NUCLEOTIDE SEQUENCE</scope>
    <source>
        <strain evidence="10">HY-45-18</strain>
    </source>
</reference>
<keyword evidence="4" id="KW-1134">Transmembrane beta strand</keyword>
<dbReference type="InterPro" id="IPR051906">
    <property type="entry name" value="TolC-like"/>
</dbReference>
<feature type="coiled-coil region" evidence="8">
    <location>
        <begin position="134"/>
        <end position="192"/>
    </location>
</feature>
<comment type="subcellular location">
    <subcellularLocation>
        <location evidence="1">Cell outer membrane</location>
    </subcellularLocation>
</comment>
<evidence type="ECO:0000313" key="10">
    <source>
        <dbReference type="EMBL" id="MCY6482943.1"/>
    </source>
</evidence>
<evidence type="ECO:0000256" key="9">
    <source>
        <dbReference type="SAM" id="SignalP"/>
    </source>
</evidence>
<keyword evidence="9" id="KW-0732">Signal</keyword>
<evidence type="ECO:0000256" key="6">
    <source>
        <dbReference type="ARBA" id="ARBA00023136"/>
    </source>
</evidence>
<keyword evidence="5" id="KW-0812">Transmembrane</keyword>
<comment type="caution">
    <text evidence="10">The sequence shown here is derived from an EMBL/GenBank/DDBJ whole genome shotgun (WGS) entry which is preliminary data.</text>
</comment>
<evidence type="ECO:0000256" key="1">
    <source>
        <dbReference type="ARBA" id="ARBA00004442"/>
    </source>
</evidence>
<dbReference type="Gene3D" id="1.20.1600.10">
    <property type="entry name" value="Outer membrane efflux proteins (OEP)"/>
    <property type="match status" value="2"/>
</dbReference>
<dbReference type="PANTHER" id="PTHR30026:SF20">
    <property type="entry name" value="OUTER MEMBRANE PROTEIN TOLC"/>
    <property type="match status" value="1"/>
</dbReference>
<keyword evidence="8" id="KW-0175">Coiled coil</keyword>
<evidence type="ECO:0000256" key="5">
    <source>
        <dbReference type="ARBA" id="ARBA00022692"/>
    </source>
</evidence>
<dbReference type="RefSeq" id="WP_268039210.1">
    <property type="nucleotide sequence ID" value="NZ_JAPQER010000001.1"/>
</dbReference>
<feature type="coiled-coil region" evidence="8">
    <location>
        <begin position="400"/>
        <end position="452"/>
    </location>
</feature>
<dbReference type="Gene3D" id="1.10.287.1490">
    <property type="match status" value="1"/>
</dbReference>
<evidence type="ECO:0000256" key="3">
    <source>
        <dbReference type="ARBA" id="ARBA00022448"/>
    </source>
</evidence>
<organism evidence="10 11">
    <name type="scientific">Clostridium aestuarii</name>
    <dbReference type="NCBI Taxonomy" id="338193"/>
    <lineage>
        <taxon>Bacteria</taxon>
        <taxon>Bacillati</taxon>
        <taxon>Bacillota</taxon>
        <taxon>Clostridia</taxon>
        <taxon>Eubacteriales</taxon>
        <taxon>Clostridiaceae</taxon>
        <taxon>Clostridium</taxon>
    </lineage>
</organism>
<dbReference type="SUPFAM" id="SSF56954">
    <property type="entry name" value="Outer membrane efflux proteins (OEP)"/>
    <property type="match status" value="1"/>
</dbReference>
<dbReference type="InterPro" id="IPR003423">
    <property type="entry name" value="OMP_efflux"/>
</dbReference>
<keyword evidence="7" id="KW-0998">Cell outer membrane</keyword>
<name>A0ABT4CVC6_9CLOT</name>
<keyword evidence="11" id="KW-1185">Reference proteome</keyword>
<dbReference type="Pfam" id="PF02321">
    <property type="entry name" value="OEP"/>
    <property type="match status" value="1"/>
</dbReference>
<dbReference type="Proteomes" id="UP001078443">
    <property type="component" value="Unassembled WGS sequence"/>
</dbReference>
<evidence type="ECO:0000256" key="2">
    <source>
        <dbReference type="ARBA" id="ARBA00007613"/>
    </source>
</evidence>